<name>A0A183I8I1_9BILA</name>
<proteinExistence type="predicted"/>
<dbReference type="PANTHER" id="PTHR21696:SF2">
    <property type="entry name" value="PROTEIN UNC-79 HOMOLOG"/>
    <property type="match status" value="1"/>
</dbReference>
<accession>A0A183I8I1</accession>
<reference evidence="1 2" key="2">
    <citation type="submission" date="2018-11" db="EMBL/GenBank/DDBJ databases">
        <authorList>
            <consortium name="Pathogen Informatics"/>
        </authorList>
    </citation>
    <scope>NUCLEOTIDE SEQUENCE [LARGE SCALE GENOMIC DNA]</scope>
</reference>
<reference evidence="3" key="1">
    <citation type="submission" date="2016-06" db="UniProtKB">
        <authorList>
            <consortium name="WormBaseParasite"/>
        </authorList>
    </citation>
    <scope>IDENTIFICATION</scope>
</reference>
<sequence>MCLCLESQFDSSILDRALIITRIKQLTSILPDREILTWEFFIQRFEGLAIESQLLLKNGESNFVHVKFKEAVSKKGNDGEKFFVKLNATLKGFYLRN</sequence>
<gene>
    <name evidence="1" type="ORF">OFLC_LOCUS16044</name>
</gene>
<keyword evidence="2" id="KW-1185">Reference proteome</keyword>
<dbReference type="InterPro" id="IPR024855">
    <property type="entry name" value="UNC79"/>
</dbReference>
<dbReference type="AlphaFoldDB" id="A0A183I8I1"/>
<evidence type="ECO:0000313" key="1">
    <source>
        <dbReference type="EMBL" id="VDP26406.1"/>
    </source>
</evidence>
<evidence type="ECO:0000313" key="2">
    <source>
        <dbReference type="Proteomes" id="UP000267606"/>
    </source>
</evidence>
<dbReference type="Proteomes" id="UP000267606">
    <property type="component" value="Unassembled WGS sequence"/>
</dbReference>
<dbReference type="PANTHER" id="PTHR21696">
    <property type="entry name" value="PROTEIN UNC-79 HOMOLOG"/>
    <property type="match status" value="1"/>
</dbReference>
<organism evidence="3">
    <name type="scientific">Onchocerca flexuosa</name>
    <dbReference type="NCBI Taxonomy" id="387005"/>
    <lineage>
        <taxon>Eukaryota</taxon>
        <taxon>Metazoa</taxon>
        <taxon>Ecdysozoa</taxon>
        <taxon>Nematoda</taxon>
        <taxon>Chromadorea</taxon>
        <taxon>Rhabditida</taxon>
        <taxon>Spirurina</taxon>
        <taxon>Spiruromorpha</taxon>
        <taxon>Filarioidea</taxon>
        <taxon>Onchocercidae</taxon>
        <taxon>Onchocerca</taxon>
    </lineage>
</organism>
<evidence type="ECO:0000313" key="3">
    <source>
        <dbReference type="WBParaSite" id="OFLC_0001605601-mRNA-1"/>
    </source>
</evidence>
<dbReference type="STRING" id="387005.A0A183I8I1"/>
<dbReference type="WBParaSite" id="OFLC_0001605601-mRNA-1">
    <property type="protein sequence ID" value="OFLC_0001605601-mRNA-1"/>
    <property type="gene ID" value="OFLC_0001605601"/>
</dbReference>
<protein>
    <submittedName>
        <fullName evidence="1 3">Uncharacterized protein</fullName>
    </submittedName>
</protein>
<dbReference type="EMBL" id="UZAJ01043754">
    <property type="protein sequence ID" value="VDP26406.1"/>
    <property type="molecule type" value="Genomic_DNA"/>
</dbReference>